<dbReference type="EMBL" id="CALSGD010000684">
    <property type="protein sequence ID" value="CAH6779963.1"/>
    <property type="molecule type" value="Genomic_DNA"/>
</dbReference>
<reference evidence="4" key="1">
    <citation type="submission" date="2022-06" db="EMBL/GenBank/DDBJ databases">
        <authorList>
            <person name="Andreotti S."/>
            <person name="Wyler E."/>
        </authorList>
    </citation>
    <scope>NUCLEOTIDE SEQUENCE</scope>
</reference>
<evidence type="ECO:0000313" key="5">
    <source>
        <dbReference type="Proteomes" id="UP001152836"/>
    </source>
</evidence>
<feature type="compositionally biased region" description="Low complexity" evidence="2">
    <location>
        <begin position="39"/>
        <end position="50"/>
    </location>
</feature>
<dbReference type="Pfam" id="PF00176">
    <property type="entry name" value="SNF2-rel_dom"/>
    <property type="match status" value="1"/>
</dbReference>
<dbReference type="PANTHER" id="PTHR10799">
    <property type="entry name" value="SNF2/RAD54 HELICASE FAMILY"/>
    <property type="match status" value="1"/>
</dbReference>
<evidence type="ECO:0000313" key="4">
    <source>
        <dbReference type="EMBL" id="CAH6779963.1"/>
    </source>
</evidence>
<keyword evidence="5" id="KW-1185">Reference proteome</keyword>
<dbReference type="SUPFAM" id="SSF52540">
    <property type="entry name" value="P-loop containing nucleoside triphosphate hydrolases"/>
    <property type="match status" value="1"/>
</dbReference>
<comment type="caution">
    <text evidence="4">The sequence shown here is derived from an EMBL/GenBank/DDBJ whole genome shotgun (WGS) entry which is preliminary data.</text>
</comment>
<feature type="region of interest" description="Disordered" evidence="2">
    <location>
        <begin position="26"/>
        <end position="79"/>
    </location>
</feature>
<dbReference type="GO" id="GO:0005524">
    <property type="term" value="F:ATP binding"/>
    <property type="evidence" value="ECO:0007669"/>
    <property type="project" value="InterPro"/>
</dbReference>
<gene>
    <name evidence="4" type="primary">Smarca1</name>
    <name evidence="4" type="ORF">PHOROB_LOCUS3407</name>
</gene>
<dbReference type="AlphaFoldDB" id="A0AAU9YYT7"/>
<dbReference type="PROSITE" id="PS51192">
    <property type="entry name" value="HELICASE_ATP_BIND_1"/>
    <property type="match status" value="1"/>
</dbReference>
<dbReference type="GO" id="GO:0005694">
    <property type="term" value="C:chromosome"/>
    <property type="evidence" value="ECO:0007669"/>
    <property type="project" value="UniProtKB-ARBA"/>
</dbReference>
<evidence type="ECO:0000259" key="3">
    <source>
        <dbReference type="PROSITE" id="PS51192"/>
    </source>
</evidence>
<dbReference type="InterPro" id="IPR038718">
    <property type="entry name" value="SNF2-like_sf"/>
</dbReference>
<feature type="domain" description="Helicase ATP-binding" evidence="3">
    <location>
        <begin position="199"/>
        <end position="364"/>
    </location>
</feature>
<dbReference type="Proteomes" id="UP001152836">
    <property type="component" value="Unassembled WGS sequence"/>
</dbReference>
<dbReference type="FunFam" id="3.40.50.10810:FF:000101">
    <property type="entry name" value="SWI/SNF-related, matrix-associated, actin-dependent regulator of"/>
    <property type="match status" value="1"/>
</dbReference>
<sequence length="386" mass="43602">MEPDTATEAATVAASDARATIVVIEDEQPGPSTFKEEGAAAAATEAATATEKGEKKEKSTSPLPVKLAAKASKSEKEMDPEYEEKMVNIPLKADRAKRFEFLLKQTELFAHFIQPSAQKSPTSPLTMKLGRLRVKKDDKQSLISVGDYRHRRTEQEEDEELLSESRKTSNVCVRFEVSPSYVKGGPLRDYQIRGLNWLISLYENGVNGILADEMGLGKTLQTIALLGYLKHYRNIPGPHMVLVPKSTLHNWMNEFKRWVPSLRVICFVGDKDVRAAFIRDEMMPGEWDVCVTSYEMVIKEKSVFKKFHWRYLVIDEAHRIKNEKSKLSEIVREFKSTNRLLLTGTPLQNNLHELWALLNFLLPDVFNSADVSLKQSNCVRGTGAQG</sequence>
<dbReference type="SMART" id="SM00487">
    <property type="entry name" value="DEXDc"/>
    <property type="match status" value="1"/>
</dbReference>
<organism evidence="4 5">
    <name type="scientific">Phodopus roborovskii</name>
    <name type="common">Roborovski's desert hamster</name>
    <name type="synonym">Cricetulus roborovskii</name>
    <dbReference type="NCBI Taxonomy" id="109678"/>
    <lineage>
        <taxon>Eukaryota</taxon>
        <taxon>Metazoa</taxon>
        <taxon>Chordata</taxon>
        <taxon>Craniata</taxon>
        <taxon>Vertebrata</taxon>
        <taxon>Euteleostomi</taxon>
        <taxon>Mammalia</taxon>
        <taxon>Eutheria</taxon>
        <taxon>Euarchontoglires</taxon>
        <taxon>Glires</taxon>
        <taxon>Rodentia</taxon>
        <taxon>Myomorpha</taxon>
        <taxon>Muroidea</taxon>
        <taxon>Cricetidae</taxon>
        <taxon>Cricetinae</taxon>
        <taxon>Phodopus</taxon>
    </lineage>
</organism>
<proteinExistence type="inferred from homology"/>
<evidence type="ECO:0000256" key="2">
    <source>
        <dbReference type="SAM" id="MobiDB-lite"/>
    </source>
</evidence>
<name>A0AAU9YYT7_PHORO</name>
<dbReference type="Gene3D" id="3.40.50.10810">
    <property type="entry name" value="Tandem AAA-ATPase domain"/>
    <property type="match status" value="1"/>
</dbReference>
<comment type="similarity">
    <text evidence="1">Belongs to the SNF2/RAD54 helicase family.</text>
</comment>
<protein>
    <submittedName>
        <fullName evidence="4">Smarca1 protein</fullName>
    </submittedName>
</protein>
<dbReference type="InterPro" id="IPR014001">
    <property type="entry name" value="Helicase_ATP-bd"/>
</dbReference>
<dbReference type="InterPro" id="IPR000330">
    <property type="entry name" value="SNF2_N"/>
</dbReference>
<dbReference type="InterPro" id="IPR027417">
    <property type="entry name" value="P-loop_NTPase"/>
</dbReference>
<accession>A0AAU9YYT7</accession>
<evidence type="ECO:0000256" key="1">
    <source>
        <dbReference type="ARBA" id="ARBA00007025"/>
    </source>
</evidence>